<keyword evidence="3" id="KW-1185">Reference proteome</keyword>
<protein>
    <recommendedName>
        <fullName evidence="4">SEA domain-containing protein</fullName>
    </recommendedName>
</protein>
<keyword evidence="1" id="KW-1133">Transmembrane helix</keyword>
<evidence type="ECO:0000313" key="2">
    <source>
        <dbReference type="EMBL" id="KAG8588888.1"/>
    </source>
</evidence>
<dbReference type="PANTHER" id="PTHR14636">
    <property type="entry name" value="TPA-INDUCED TRANSMEMBRANE PROTEIN"/>
    <property type="match status" value="1"/>
</dbReference>
<organism evidence="2 3">
    <name type="scientific">Engystomops pustulosus</name>
    <name type="common">Tungara frog</name>
    <name type="synonym">Physalaemus pustulosus</name>
    <dbReference type="NCBI Taxonomy" id="76066"/>
    <lineage>
        <taxon>Eukaryota</taxon>
        <taxon>Metazoa</taxon>
        <taxon>Chordata</taxon>
        <taxon>Craniata</taxon>
        <taxon>Vertebrata</taxon>
        <taxon>Euteleostomi</taxon>
        <taxon>Amphibia</taxon>
        <taxon>Batrachia</taxon>
        <taxon>Anura</taxon>
        <taxon>Neobatrachia</taxon>
        <taxon>Hyloidea</taxon>
        <taxon>Leptodactylidae</taxon>
        <taxon>Leiuperinae</taxon>
        <taxon>Engystomops</taxon>
    </lineage>
</organism>
<feature type="transmembrane region" description="Helical" evidence="1">
    <location>
        <begin position="35"/>
        <end position="58"/>
    </location>
</feature>
<reference evidence="2" key="1">
    <citation type="thesis" date="2020" institute="ProQuest LLC" country="789 East Eisenhower Parkway, Ann Arbor, MI, USA">
        <title>Comparative Genomics and Chromosome Evolution.</title>
        <authorList>
            <person name="Mudd A.B."/>
        </authorList>
    </citation>
    <scope>NUCLEOTIDE SEQUENCE</scope>
    <source>
        <strain evidence="2">237g6f4</strain>
        <tissue evidence="2">Blood</tissue>
    </source>
</reference>
<dbReference type="EMBL" id="WNYA01000002">
    <property type="protein sequence ID" value="KAG8588888.1"/>
    <property type="molecule type" value="Genomic_DNA"/>
</dbReference>
<accession>A0AAV7CVB4</accession>
<dbReference type="AlphaFoldDB" id="A0AAV7CVB4"/>
<evidence type="ECO:0008006" key="4">
    <source>
        <dbReference type="Google" id="ProtNLM"/>
    </source>
</evidence>
<keyword evidence="1" id="KW-0812">Transmembrane</keyword>
<proteinExistence type="predicted"/>
<keyword evidence="1" id="KW-0472">Membrane</keyword>
<gene>
    <name evidence="2" type="ORF">GDO81_006138</name>
</gene>
<dbReference type="Proteomes" id="UP000824782">
    <property type="component" value="Unassembled WGS sequence"/>
</dbReference>
<dbReference type="PANTHER" id="PTHR14636:SF1">
    <property type="entry name" value="TPA-INDUCED TRANSMEMBRANE PROTEIN"/>
    <property type="match status" value="1"/>
</dbReference>
<evidence type="ECO:0000256" key="1">
    <source>
        <dbReference type="SAM" id="Phobius"/>
    </source>
</evidence>
<dbReference type="InterPro" id="IPR033223">
    <property type="entry name" value="TTMP"/>
</dbReference>
<evidence type="ECO:0000313" key="3">
    <source>
        <dbReference type="Proteomes" id="UP000824782"/>
    </source>
</evidence>
<sequence>MDPNHNNHIAAVPLMNNVQKVRRKRRNKILMNPKLWIGLVFLLIIVVTIISLVLYSYIYCDEDEQNLSNLSLNSSCTYTGFLNGTNQCLWDSLVKNETLFQERITSAYTMSPFLKYFFIVAKVNYNSNDKNKSAVIYLDFTHPPKSMKYSISTELVEGILRQDMYDLEKAACEGQHILKDFLKVSLTSKYKF</sequence>
<comment type="caution">
    <text evidence="2">The sequence shown here is derived from an EMBL/GenBank/DDBJ whole genome shotgun (WGS) entry which is preliminary data.</text>
</comment>
<name>A0AAV7CVB4_ENGPU</name>